<evidence type="ECO:0000313" key="7">
    <source>
        <dbReference type="Proteomes" id="UP000515804"/>
    </source>
</evidence>
<evidence type="ECO:0000256" key="2">
    <source>
        <dbReference type="ARBA" id="ARBA00012528"/>
    </source>
</evidence>
<evidence type="ECO:0000256" key="3">
    <source>
        <dbReference type="ARBA" id="ARBA00034247"/>
    </source>
</evidence>
<proteinExistence type="predicted"/>
<feature type="transmembrane region" description="Helical" evidence="4">
    <location>
        <begin position="235"/>
        <end position="255"/>
    </location>
</feature>
<dbReference type="GO" id="GO:0005886">
    <property type="term" value="C:plasma membrane"/>
    <property type="evidence" value="ECO:0007669"/>
    <property type="project" value="TreeGrafter"/>
</dbReference>
<dbReference type="AlphaFoldDB" id="A0A7G9SLX3"/>
<dbReference type="InterPro" id="IPR050469">
    <property type="entry name" value="Diguanylate_Cyclase"/>
</dbReference>
<feature type="transmembrane region" description="Helical" evidence="4">
    <location>
        <begin position="196"/>
        <end position="215"/>
    </location>
</feature>
<dbReference type="KEGG" id="tcn:H9L16_08850"/>
<reference evidence="6 7" key="1">
    <citation type="submission" date="2020-08" db="EMBL/GenBank/DDBJ databases">
        <title>Genome sequence of Thermomonas carbonis KCTC 42013T.</title>
        <authorList>
            <person name="Hyun D.-W."/>
            <person name="Bae J.-W."/>
        </authorList>
    </citation>
    <scope>NUCLEOTIDE SEQUENCE [LARGE SCALE GENOMIC DNA]</scope>
    <source>
        <strain evidence="6 7">KCTC 42013</strain>
    </source>
</reference>
<dbReference type="SUPFAM" id="SSF55073">
    <property type="entry name" value="Nucleotide cyclase"/>
    <property type="match status" value="1"/>
</dbReference>
<evidence type="ECO:0000256" key="1">
    <source>
        <dbReference type="ARBA" id="ARBA00001946"/>
    </source>
</evidence>
<keyword evidence="4" id="KW-0472">Membrane</keyword>
<dbReference type="InterPro" id="IPR000160">
    <property type="entry name" value="GGDEF_dom"/>
</dbReference>
<gene>
    <name evidence="6" type="ORF">H9L16_08850</name>
</gene>
<feature type="domain" description="GGDEF" evidence="5">
    <location>
        <begin position="591"/>
        <end position="723"/>
    </location>
</feature>
<feature type="transmembrane region" description="Helical" evidence="4">
    <location>
        <begin position="355"/>
        <end position="373"/>
    </location>
</feature>
<dbReference type="InterPro" id="IPR029787">
    <property type="entry name" value="Nucleotide_cyclase"/>
</dbReference>
<sequence length="726" mass="78661">MTVVNRLLPMLALLGALAVLGLALAWLVKADAPMPGEVAVRVTAGDGTTTDSRIVAAPGTGIPLQATLDFDLPASSNGPRLLWLPREPLQSLQLSGKDAHGQPWASTPDGFFAPKPDDGFAPAGYAVVLPEGLVGAQQFQLALHSAMQAAPTPRVMAIDGALRLTAREMVFASALYAAWATLLIASLALYWAVRDVLFLAHAAYTLMALVFMAVLQGHLYALPGMDAMAAMGMRGFWLAVLLFNLCGLWLVLQFVDAGASRSRQVRRLPMLLPLVALPIVLAFLPMPSAHAALQVAAPLAWMLSAPAGIWAMLDGARRGIPMAFAAAILLVALLLAAVAHMAMNRGVLVDGMLVRHGYQVVLVLFSLVLFVGLSSRIGSVRRQLDDETSARRDSETRLRHEQARTRLTQSLQQVMREVPEDRIAHAAFRLLGTHAGELLGTEDALVLGDDYLGDGKLFVQATAKTTTTARAVQAARALVRDHARNREPVEVRLTAGRRSDDPGEGNYLIVPLRVQAPAWAALVLPVRRMLAAEDKDALVQMARTTVEQADAAHAAFLLRRTAERDALTGGFNRRTLDQLAARECKLAGNHKPLGVLFIDLDWFKRINDTYGHPCGDECLRKVAATLRAELRPQDVFGRYGGEEFLVLLPGQDAASARLVGDRLRQAVEDAEVDWQGETLRFTISIGMAVLREGDDPEKLLARADKALYRAKREGRNRVCVAPAYVQ</sequence>
<feature type="transmembrane region" description="Helical" evidence="4">
    <location>
        <begin position="267"/>
        <end position="286"/>
    </location>
</feature>
<dbReference type="PANTHER" id="PTHR45138">
    <property type="entry name" value="REGULATORY COMPONENTS OF SENSORY TRANSDUCTION SYSTEM"/>
    <property type="match status" value="1"/>
</dbReference>
<dbReference type="PANTHER" id="PTHR45138:SF9">
    <property type="entry name" value="DIGUANYLATE CYCLASE DGCM-RELATED"/>
    <property type="match status" value="1"/>
</dbReference>
<feature type="transmembrane region" description="Helical" evidence="4">
    <location>
        <begin position="169"/>
        <end position="189"/>
    </location>
</feature>
<dbReference type="PROSITE" id="PS50887">
    <property type="entry name" value="GGDEF"/>
    <property type="match status" value="1"/>
</dbReference>
<dbReference type="CDD" id="cd01949">
    <property type="entry name" value="GGDEF"/>
    <property type="match status" value="1"/>
</dbReference>
<dbReference type="GO" id="GO:1902201">
    <property type="term" value="P:negative regulation of bacterial-type flagellum-dependent cell motility"/>
    <property type="evidence" value="ECO:0007669"/>
    <property type="project" value="TreeGrafter"/>
</dbReference>
<dbReference type="InterPro" id="IPR011623">
    <property type="entry name" value="7TMR_DISM_rcpt_extracell_dom1"/>
</dbReference>
<dbReference type="RefSeq" id="WP_187551372.1">
    <property type="nucleotide sequence ID" value="NZ_BMZL01000002.1"/>
</dbReference>
<dbReference type="Pfam" id="PF07695">
    <property type="entry name" value="7TMR-DISM_7TM"/>
    <property type="match status" value="1"/>
</dbReference>
<comment type="catalytic activity">
    <reaction evidence="3">
        <text>2 GTP = 3',3'-c-di-GMP + 2 diphosphate</text>
        <dbReference type="Rhea" id="RHEA:24898"/>
        <dbReference type="ChEBI" id="CHEBI:33019"/>
        <dbReference type="ChEBI" id="CHEBI:37565"/>
        <dbReference type="ChEBI" id="CHEBI:58805"/>
        <dbReference type="EC" id="2.7.7.65"/>
    </reaction>
</comment>
<feature type="transmembrane region" description="Helical" evidence="4">
    <location>
        <begin position="320"/>
        <end position="343"/>
    </location>
</feature>
<dbReference type="FunFam" id="3.30.70.270:FF:000001">
    <property type="entry name" value="Diguanylate cyclase domain protein"/>
    <property type="match status" value="1"/>
</dbReference>
<dbReference type="Pfam" id="PF00990">
    <property type="entry name" value="GGDEF"/>
    <property type="match status" value="1"/>
</dbReference>
<dbReference type="NCBIfam" id="TIGR00254">
    <property type="entry name" value="GGDEF"/>
    <property type="match status" value="1"/>
</dbReference>
<dbReference type="SMART" id="SM00267">
    <property type="entry name" value="GGDEF"/>
    <property type="match status" value="1"/>
</dbReference>
<keyword evidence="4" id="KW-1133">Transmembrane helix</keyword>
<evidence type="ECO:0000256" key="4">
    <source>
        <dbReference type="SAM" id="Phobius"/>
    </source>
</evidence>
<evidence type="ECO:0000259" key="5">
    <source>
        <dbReference type="PROSITE" id="PS50887"/>
    </source>
</evidence>
<evidence type="ECO:0000313" key="6">
    <source>
        <dbReference type="EMBL" id="QNN68848.1"/>
    </source>
</evidence>
<feature type="transmembrane region" description="Helical" evidence="4">
    <location>
        <begin position="292"/>
        <end position="313"/>
    </location>
</feature>
<dbReference type="EC" id="2.7.7.65" evidence="2"/>
<dbReference type="InterPro" id="IPR043128">
    <property type="entry name" value="Rev_trsase/Diguanyl_cyclase"/>
</dbReference>
<comment type="cofactor">
    <cofactor evidence="1">
        <name>Mg(2+)</name>
        <dbReference type="ChEBI" id="CHEBI:18420"/>
    </cofactor>
</comment>
<keyword evidence="4" id="KW-0812">Transmembrane</keyword>
<keyword evidence="7" id="KW-1185">Reference proteome</keyword>
<dbReference type="GO" id="GO:0043709">
    <property type="term" value="P:cell adhesion involved in single-species biofilm formation"/>
    <property type="evidence" value="ECO:0007669"/>
    <property type="project" value="TreeGrafter"/>
</dbReference>
<organism evidence="6 7">
    <name type="scientific">Thermomonas carbonis</name>
    <dbReference type="NCBI Taxonomy" id="1463158"/>
    <lineage>
        <taxon>Bacteria</taxon>
        <taxon>Pseudomonadati</taxon>
        <taxon>Pseudomonadota</taxon>
        <taxon>Gammaproteobacteria</taxon>
        <taxon>Lysobacterales</taxon>
        <taxon>Lysobacteraceae</taxon>
        <taxon>Thermomonas</taxon>
    </lineage>
</organism>
<protein>
    <recommendedName>
        <fullName evidence="2">diguanylate cyclase</fullName>
        <ecNumber evidence="2">2.7.7.65</ecNumber>
    </recommendedName>
</protein>
<dbReference type="GO" id="GO:0052621">
    <property type="term" value="F:diguanylate cyclase activity"/>
    <property type="evidence" value="ECO:0007669"/>
    <property type="project" value="UniProtKB-EC"/>
</dbReference>
<dbReference type="Proteomes" id="UP000515804">
    <property type="component" value="Chromosome"/>
</dbReference>
<dbReference type="Gene3D" id="3.30.70.270">
    <property type="match status" value="1"/>
</dbReference>
<accession>A0A7G9SLX3</accession>
<name>A0A7G9SLX3_9GAMM</name>
<dbReference type="EMBL" id="CP060719">
    <property type="protein sequence ID" value="QNN68848.1"/>
    <property type="molecule type" value="Genomic_DNA"/>
</dbReference>